<evidence type="ECO:0000259" key="9">
    <source>
        <dbReference type="PROSITE" id="PS50067"/>
    </source>
</evidence>
<comment type="similarity">
    <text evidence="6 7">Belongs to the TRAFAC class myosin-kinesin ATPase superfamily. Kinesin family.</text>
</comment>
<dbReference type="InterPro" id="IPR023696">
    <property type="entry name" value="Ureohydrolase_dom_sf"/>
</dbReference>
<feature type="region of interest" description="Disordered" evidence="8">
    <location>
        <begin position="746"/>
        <end position="765"/>
    </location>
</feature>
<dbReference type="InterPro" id="IPR037138">
    <property type="entry name" value="His_deacetylse_dom_sf"/>
</dbReference>
<dbReference type="Pfam" id="PF00850">
    <property type="entry name" value="Hist_deacetyl"/>
    <property type="match status" value="1"/>
</dbReference>
<dbReference type="Pfam" id="PF00225">
    <property type="entry name" value="Kinesin"/>
    <property type="match status" value="1"/>
</dbReference>
<keyword evidence="11" id="KW-1185">Reference proteome</keyword>
<accession>A0ABR1FPX1</accession>
<proteinExistence type="inferred from homology"/>
<evidence type="ECO:0000256" key="8">
    <source>
        <dbReference type="SAM" id="MobiDB-lite"/>
    </source>
</evidence>
<sequence length="972" mass="101972">MDRVRVLCRVRPETADESRRGVGVVKIAGGMRVDLAGASEFIGEHEGHYTFDAALGVEASQAAVYDAVAKPMVADVLRGFNATLFAYGQTGAGKTHSMFGPRDAGDGSAAVGVVPRLLVDIFRSLSEGDAVSLSCLELYDDLRDLLAPGGAPARPLKIVETKDGTIDVDGCVEAPVADAAAALDLVRGALASRKTACHDMNADSSRSHFVTSLRVTRPSTDASSVVRLVDLAGSERVAKTQATGATLDEAKRINSSLSALGNVISALTSQNASHVPYRDSKLTRLLQSSLGGNAKTALLVCVSSSSLQCEETVSSLRFGIRAKRVKNAATINAPSDSVSAARKILEAARAERAEALAAREAADRVAHAAKLEAAKAEDAAAALRFELGRATERLLAYEAEEEERHAAAELADFERSLACSDASPEVTARPSRPRCGSDGRDGADRLLRDRDAAHGAALARLRDLLEKERDLEVAEALRRGAADGDRRVAAKDAELREAFDAEAARARRDADLALATLRRDAALALDDAGAAAEAARADAVASERRAGDDASEAELRKAQANALAAGIARDAELEAATADRAGSSRVPRARAAETRAAELERDRERDADLDDLRSETEGHHRRNTREIVTSKLGVAETAYAMDVLTMQYKQLDRELAQTKADLAAAVKGLPMADAGRVNAKRRRVDAAAASVEVFAHAAFEARDAGDEAHQDCPARAAAVAAAALGAPGAVAASAFAEASRADLERVHSARPPGHHATREGATRPRAAAASACSTRPPPSRARRAAAARVAVVDFDVHHGNGTEAWVRAGGGGGRALYASVHAYEVGDDPDFDFFPGTGANERGAGVVNVAVAPNWARPGARDRFLEGVDGLATALRKFAPTLVILSAGFDACRGDVGQETPPDVDSAEVDGVGLEPADYGDLTRRLLEAAGPVPVVSCLEGGYGRYAPPTYDRRDLAASVLAHVAALRERRP</sequence>
<dbReference type="PROSITE" id="PS50067">
    <property type="entry name" value="KINESIN_MOTOR_2"/>
    <property type="match status" value="1"/>
</dbReference>
<evidence type="ECO:0000313" key="10">
    <source>
        <dbReference type="EMBL" id="KAK7235211.1"/>
    </source>
</evidence>
<dbReference type="Gene3D" id="3.40.800.20">
    <property type="entry name" value="Histone deacetylase domain"/>
    <property type="match status" value="1"/>
</dbReference>
<comment type="subcellular location">
    <subcellularLocation>
        <location evidence="1">Cytoplasm</location>
    </subcellularLocation>
</comment>
<keyword evidence="3 6" id="KW-0547">Nucleotide-binding</keyword>
<evidence type="ECO:0000256" key="1">
    <source>
        <dbReference type="ARBA" id="ARBA00004496"/>
    </source>
</evidence>
<dbReference type="SUPFAM" id="SSF52768">
    <property type="entry name" value="Arginase/deacetylase"/>
    <property type="match status" value="1"/>
</dbReference>
<feature type="compositionally biased region" description="Basic and acidic residues" evidence="8">
    <location>
        <begin position="590"/>
        <end position="618"/>
    </location>
</feature>
<dbReference type="InterPro" id="IPR023801">
    <property type="entry name" value="His_deacetylse_dom"/>
</dbReference>
<protein>
    <recommendedName>
        <fullName evidence="7">Kinesin-like protein</fullName>
    </recommendedName>
</protein>
<name>A0ABR1FPX1_AURAN</name>
<evidence type="ECO:0000256" key="4">
    <source>
        <dbReference type="ARBA" id="ARBA00022840"/>
    </source>
</evidence>
<keyword evidence="2" id="KW-0963">Cytoplasm</keyword>
<evidence type="ECO:0000256" key="6">
    <source>
        <dbReference type="PROSITE-ProRule" id="PRU00283"/>
    </source>
</evidence>
<evidence type="ECO:0000256" key="3">
    <source>
        <dbReference type="ARBA" id="ARBA00022741"/>
    </source>
</evidence>
<dbReference type="SUPFAM" id="SSF52540">
    <property type="entry name" value="P-loop containing nucleoside triphosphate hydrolases"/>
    <property type="match status" value="1"/>
</dbReference>
<comment type="caution">
    <text evidence="10">The sequence shown here is derived from an EMBL/GenBank/DDBJ whole genome shotgun (WGS) entry which is preliminary data.</text>
</comment>
<evidence type="ECO:0000313" key="11">
    <source>
        <dbReference type="Proteomes" id="UP001363151"/>
    </source>
</evidence>
<evidence type="ECO:0000256" key="7">
    <source>
        <dbReference type="RuleBase" id="RU000394"/>
    </source>
</evidence>
<keyword evidence="7" id="KW-0493">Microtubule</keyword>
<feature type="region of interest" description="Disordered" evidence="8">
    <location>
        <begin position="575"/>
        <end position="624"/>
    </location>
</feature>
<dbReference type="PROSITE" id="PS00411">
    <property type="entry name" value="KINESIN_MOTOR_1"/>
    <property type="match status" value="1"/>
</dbReference>
<dbReference type="EMBL" id="JBBJCI010000295">
    <property type="protein sequence ID" value="KAK7235211.1"/>
    <property type="molecule type" value="Genomic_DNA"/>
</dbReference>
<dbReference type="Proteomes" id="UP001363151">
    <property type="component" value="Unassembled WGS sequence"/>
</dbReference>
<dbReference type="InterPro" id="IPR027417">
    <property type="entry name" value="P-loop_NTPase"/>
</dbReference>
<dbReference type="PANTHER" id="PTHR47969:SF15">
    <property type="entry name" value="CHROMOSOME-ASSOCIATED KINESIN KIF4A-RELATED"/>
    <property type="match status" value="1"/>
</dbReference>
<dbReference type="InterPro" id="IPR001752">
    <property type="entry name" value="Kinesin_motor_dom"/>
</dbReference>
<gene>
    <name evidence="10" type="ORF">SO694_00145066</name>
</gene>
<evidence type="ECO:0000256" key="5">
    <source>
        <dbReference type="ARBA" id="ARBA00023054"/>
    </source>
</evidence>
<dbReference type="SMART" id="SM00129">
    <property type="entry name" value="KISc"/>
    <property type="match status" value="1"/>
</dbReference>
<feature type="region of interest" description="Disordered" evidence="8">
    <location>
        <begin position="421"/>
        <end position="443"/>
    </location>
</feature>
<reference evidence="10 11" key="1">
    <citation type="submission" date="2024-03" db="EMBL/GenBank/DDBJ databases">
        <title>Aureococcus anophagefferens CCMP1851 and Kratosvirus quantuckense: Draft genome of a second virus-susceptible host strain in the model system.</title>
        <authorList>
            <person name="Chase E."/>
            <person name="Truchon A.R."/>
            <person name="Schepens W."/>
            <person name="Wilhelm S.W."/>
        </authorList>
    </citation>
    <scope>NUCLEOTIDE SEQUENCE [LARGE SCALE GENOMIC DNA]</scope>
    <source>
        <strain evidence="10 11">CCMP1851</strain>
    </source>
</reference>
<dbReference type="Gene3D" id="3.40.850.10">
    <property type="entry name" value="Kinesin motor domain"/>
    <property type="match status" value="1"/>
</dbReference>
<dbReference type="InterPro" id="IPR019821">
    <property type="entry name" value="Kinesin_motor_CS"/>
</dbReference>
<keyword evidence="4 6" id="KW-0067">ATP-binding</keyword>
<evidence type="ECO:0000256" key="2">
    <source>
        <dbReference type="ARBA" id="ARBA00022490"/>
    </source>
</evidence>
<dbReference type="CDD" id="cd00106">
    <property type="entry name" value="KISc"/>
    <property type="match status" value="1"/>
</dbReference>
<dbReference type="InterPro" id="IPR027640">
    <property type="entry name" value="Kinesin-like_fam"/>
</dbReference>
<keyword evidence="5" id="KW-0175">Coiled coil</keyword>
<feature type="domain" description="Kinesin motor" evidence="9">
    <location>
        <begin position="3"/>
        <end position="325"/>
    </location>
</feature>
<organism evidence="10 11">
    <name type="scientific">Aureococcus anophagefferens</name>
    <name type="common">Harmful bloom alga</name>
    <dbReference type="NCBI Taxonomy" id="44056"/>
    <lineage>
        <taxon>Eukaryota</taxon>
        <taxon>Sar</taxon>
        <taxon>Stramenopiles</taxon>
        <taxon>Ochrophyta</taxon>
        <taxon>Pelagophyceae</taxon>
        <taxon>Pelagomonadales</taxon>
        <taxon>Pelagomonadaceae</taxon>
        <taxon>Aureococcus</taxon>
    </lineage>
</organism>
<feature type="binding site" evidence="6">
    <location>
        <begin position="88"/>
        <end position="95"/>
    </location>
    <ligand>
        <name>ATP</name>
        <dbReference type="ChEBI" id="CHEBI:30616"/>
    </ligand>
</feature>
<dbReference type="PANTHER" id="PTHR47969">
    <property type="entry name" value="CHROMOSOME-ASSOCIATED KINESIN KIF4A-RELATED"/>
    <property type="match status" value="1"/>
</dbReference>
<dbReference type="InterPro" id="IPR036961">
    <property type="entry name" value="Kinesin_motor_dom_sf"/>
</dbReference>
<dbReference type="PRINTS" id="PR00380">
    <property type="entry name" value="KINESINHEAVY"/>
</dbReference>
<keyword evidence="6 7" id="KW-0505">Motor protein</keyword>